<protein>
    <submittedName>
        <fullName evidence="2">Uncharacterized protein</fullName>
    </submittedName>
</protein>
<proteinExistence type="predicted"/>
<evidence type="ECO:0000256" key="1">
    <source>
        <dbReference type="SAM" id="Phobius"/>
    </source>
</evidence>
<keyword evidence="1" id="KW-0472">Membrane</keyword>
<keyword evidence="1" id="KW-1133">Transmembrane helix</keyword>
<reference evidence="2 3" key="1">
    <citation type="submission" date="2023-01" db="EMBL/GenBank/DDBJ databases">
        <authorList>
            <person name="Kreplak J."/>
        </authorList>
    </citation>
    <scope>NUCLEOTIDE SEQUENCE [LARGE SCALE GENOMIC DNA]</scope>
</reference>
<accession>A0AAV0ZY37</accession>
<feature type="transmembrane region" description="Helical" evidence="1">
    <location>
        <begin position="46"/>
        <end position="72"/>
    </location>
</feature>
<organism evidence="2 3">
    <name type="scientific">Vicia faba</name>
    <name type="common">Broad bean</name>
    <name type="synonym">Faba vulgaris</name>
    <dbReference type="NCBI Taxonomy" id="3906"/>
    <lineage>
        <taxon>Eukaryota</taxon>
        <taxon>Viridiplantae</taxon>
        <taxon>Streptophyta</taxon>
        <taxon>Embryophyta</taxon>
        <taxon>Tracheophyta</taxon>
        <taxon>Spermatophyta</taxon>
        <taxon>Magnoliopsida</taxon>
        <taxon>eudicotyledons</taxon>
        <taxon>Gunneridae</taxon>
        <taxon>Pentapetalae</taxon>
        <taxon>rosids</taxon>
        <taxon>fabids</taxon>
        <taxon>Fabales</taxon>
        <taxon>Fabaceae</taxon>
        <taxon>Papilionoideae</taxon>
        <taxon>50 kb inversion clade</taxon>
        <taxon>NPAAA clade</taxon>
        <taxon>Hologalegina</taxon>
        <taxon>IRL clade</taxon>
        <taxon>Fabeae</taxon>
        <taxon>Vicia</taxon>
    </lineage>
</organism>
<evidence type="ECO:0000313" key="3">
    <source>
        <dbReference type="Proteomes" id="UP001157006"/>
    </source>
</evidence>
<evidence type="ECO:0000313" key="2">
    <source>
        <dbReference type="EMBL" id="CAI8602268.1"/>
    </source>
</evidence>
<keyword evidence="3" id="KW-1185">Reference proteome</keyword>
<sequence>MESPHATTDDLLADKNRFITLFVNCLLLHHVQGFESLSKCGVRLRQFFHCMVTFCFGSSCYVFYHWMISILMKWSRKLIKIMQPFDPVYKVKFPDGNILTVKIINMTNLSYREEEMFLDVICNSFYTEAPQHHITQRNYE</sequence>
<dbReference type="AlphaFoldDB" id="A0AAV0ZY37"/>
<name>A0AAV0ZY37_VICFA</name>
<dbReference type="EMBL" id="OX451738">
    <property type="protein sequence ID" value="CAI8602268.1"/>
    <property type="molecule type" value="Genomic_DNA"/>
</dbReference>
<keyword evidence="1" id="KW-0812">Transmembrane</keyword>
<gene>
    <name evidence="2" type="ORF">VFH_III032440</name>
</gene>
<dbReference type="Proteomes" id="UP001157006">
    <property type="component" value="Chromosome 3"/>
</dbReference>